<dbReference type="PROSITE" id="PS00455">
    <property type="entry name" value="AMP_BINDING"/>
    <property type="match status" value="1"/>
</dbReference>
<dbReference type="NCBIfam" id="TIGR01734">
    <property type="entry name" value="D-ala-DACP-lig"/>
    <property type="match status" value="1"/>
</dbReference>
<dbReference type="EMBL" id="CABEEP010000001">
    <property type="protein sequence ID" value="VTQ61049.1"/>
    <property type="molecule type" value="Genomic_DNA"/>
</dbReference>
<dbReference type="SUPFAM" id="SSF56801">
    <property type="entry name" value="Acetyl-CoA synthetase-like"/>
    <property type="match status" value="1"/>
</dbReference>
<keyword evidence="4 7" id="KW-0067">ATP-binding</keyword>
<feature type="binding site" evidence="7">
    <location>
        <begin position="292"/>
        <end position="297"/>
    </location>
    <ligand>
        <name>ATP</name>
        <dbReference type="ChEBI" id="CHEBI:30616"/>
    </ligand>
</feature>
<proteinExistence type="inferred from homology"/>
<dbReference type="GO" id="GO:0005737">
    <property type="term" value="C:cytoplasm"/>
    <property type="evidence" value="ECO:0007669"/>
    <property type="project" value="UniProtKB-SubCell"/>
</dbReference>
<comment type="caution">
    <text evidence="8">The sequence shown here is derived from an EMBL/GenBank/DDBJ whole genome shotgun (WGS) entry which is preliminary data.</text>
</comment>
<keyword evidence="1 7" id="KW-0963">Cytoplasm</keyword>
<dbReference type="InterPro" id="IPR044507">
    <property type="entry name" value="DltA-like"/>
</dbReference>
<feature type="binding site" evidence="7">
    <location>
        <position position="197"/>
    </location>
    <ligand>
        <name>D-alanine</name>
        <dbReference type="ChEBI" id="CHEBI:57416"/>
    </ligand>
</feature>
<organism evidence="8 9">
    <name type="scientific">Enterococcus hirae</name>
    <dbReference type="NCBI Taxonomy" id="1354"/>
    <lineage>
        <taxon>Bacteria</taxon>
        <taxon>Bacillati</taxon>
        <taxon>Bacillota</taxon>
        <taxon>Bacilli</taxon>
        <taxon>Lactobacillales</taxon>
        <taxon>Enterococcaceae</taxon>
        <taxon>Enterococcus</taxon>
    </lineage>
</organism>
<keyword evidence="3 7" id="KW-0547">Nucleotide-binding</keyword>
<dbReference type="NCBIfam" id="NF003417">
    <property type="entry name" value="PRK04813.1"/>
    <property type="match status" value="1"/>
</dbReference>
<dbReference type="InterPro" id="IPR025110">
    <property type="entry name" value="AMP-bd_C"/>
</dbReference>
<dbReference type="Proteomes" id="UP000352698">
    <property type="component" value="Unassembled WGS sequence"/>
</dbReference>
<evidence type="ECO:0000256" key="6">
    <source>
        <dbReference type="ARBA" id="ARBA00061336"/>
    </source>
</evidence>
<dbReference type="EC" id="6.2.1.54" evidence="7"/>
<feature type="binding site" evidence="7">
    <location>
        <begin position="152"/>
        <end position="153"/>
    </location>
    <ligand>
        <name>ATP</name>
        <dbReference type="ChEBI" id="CHEBI:30616"/>
    </ligand>
</feature>
<dbReference type="InterPro" id="IPR020845">
    <property type="entry name" value="AMP-binding_CS"/>
</dbReference>
<dbReference type="InterPro" id="IPR000873">
    <property type="entry name" value="AMP-dep_synth/lig_dom"/>
</dbReference>
<dbReference type="PANTHER" id="PTHR45398:SF1">
    <property type="entry name" value="ENZYME, PUTATIVE (JCVI)-RELATED"/>
    <property type="match status" value="1"/>
</dbReference>
<evidence type="ECO:0000313" key="8">
    <source>
        <dbReference type="EMBL" id="VTQ61049.1"/>
    </source>
</evidence>
<evidence type="ECO:0000256" key="7">
    <source>
        <dbReference type="HAMAP-Rule" id="MF_00593"/>
    </source>
</evidence>
<accession>A0A7G7INJ4</accession>
<dbReference type="InterPro" id="IPR042099">
    <property type="entry name" value="ANL_N_sf"/>
</dbReference>
<dbReference type="Pfam" id="PF00501">
    <property type="entry name" value="AMP-binding"/>
    <property type="match status" value="1"/>
</dbReference>
<reference evidence="8 9" key="1">
    <citation type="submission" date="2019-05" db="EMBL/GenBank/DDBJ databases">
        <authorList>
            <consortium name="Pathogen Informatics"/>
        </authorList>
    </citation>
    <scope>NUCLEOTIDE SEQUENCE [LARGE SCALE GENOMIC DNA]</scope>
    <source>
        <strain evidence="8 9">NCTC12204</strain>
    </source>
</reference>
<dbReference type="RefSeq" id="WP_014834216.1">
    <property type="nucleotide sequence ID" value="NZ_BSWT01000026.1"/>
</dbReference>
<protein>
    <recommendedName>
        <fullName evidence="7">D-alanine--D-alanyl carrier protein ligase</fullName>
        <shortName evidence="7">DCL</shortName>
        <ecNumber evidence="7">6.2.1.54</ecNumber>
    </recommendedName>
    <alternativeName>
        <fullName evidence="7">D-alanine--poly(phosphoribitol) ligase subunit 1</fullName>
    </alternativeName>
    <alternativeName>
        <fullName evidence="7">D-alanine-activating enzyme</fullName>
        <shortName evidence="7">DAE</shortName>
    </alternativeName>
</protein>
<dbReference type="InterPro" id="IPR010071">
    <property type="entry name" value="AA_adenyl_dom"/>
</dbReference>
<dbReference type="PANTHER" id="PTHR45398">
    <property type="match status" value="1"/>
</dbReference>
<feature type="binding site" evidence="7">
    <location>
        <position position="492"/>
    </location>
    <ligand>
        <name>ATP</name>
        <dbReference type="ChEBI" id="CHEBI:30616"/>
    </ligand>
</feature>
<dbReference type="Gene3D" id="3.30.300.30">
    <property type="match status" value="1"/>
</dbReference>
<dbReference type="Pfam" id="PF13193">
    <property type="entry name" value="AMP-binding_C"/>
    <property type="match status" value="1"/>
</dbReference>
<comment type="catalytic activity">
    <reaction evidence="7">
        <text>holo-[D-alanyl-carrier protein] + D-alanine + ATP = D-alanyl-[D-alanyl-carrier protein] + AMP + diphosphate</text>
        <dbReference type="Rhea" id="RHEA:55132"/>
        <dbReference type="Rhea" id="RHEA-COMP:14102"/>
        <dbReference type="Rhea" id="RHEA-COMP:14103"/>
        <dbReference type="ChEBI" id="CHEBI:30616"/>
        <dbReference type="ChEBI" id="CHEBI:33019"/>
        <dbReference type="ChEBI" id="CHEBI:57416"/>
        <dbReference type="ChEBI" id="CHEBI:64479"/>
        <dbReference type="ChEBI" id="CHEBI:138620"/>
        <dbReference type="ChEBI" id="CHEBI:456215"/>
        <dbReference type="EC" id="6.2.1.54"/>
    </reaction>
</comment>
<dbReference type="GO" id="GO:0070395">
    <property type="term" value="P:lipoteichoic acid biosynthetic process"/>
    <property type="evidence" value="ECO:0007669"/>
    <property type="project" value="UniProtKB-UniRule"/>
</dbReference>
<sequence>MDIQTIVESIDFFGQTEPDRVVYQTETTEHTYGELKRKSDALAAYLDRNLQKQGPIVVFGNLEFEMIVSFLGATKAGHAYLPIEEHTPNERIESILRVAKPALIISVGDWQMETDGIPVISREELATITKKESQYEATHPVKGDENYYIIFTSGTTGEPKGVQISHDNLLSFVRWTIQEFHLEQGLRFLAQAPFSFDLSVFSIYPALVTGGMLKPLEKAVIQDFRQLFSTLAKLKLDVWVSTPSFIDICLMEPTFDAEHVPDLATFLFCGEELTKKTAQELLKRFPEARIYNTYGPTEATVAISSIQITQGILDRYERLPIGYIKEDTEVQIVNDQKVQPVNQTGEIIILGPSVSKGYLNNPEKTKAAFFKKQDQQSYHTGDAGFLNEEGLLFYEGRMDQQIKLHGYRIELGDIEHGLLLDERIKQAIVVPKYQGTKVQQLVAFIVLEKNSPEPSFKLSKSIKEKLAHSVMDYMIPQKINYIDLLPQTVNGKIDRKKLIAEVNPQ</sequence>
<gene>
    <name evidence="7 8" type="primary">dltA</name>
    <name evidence="8" type="ORF">NCTC12204_00730</name>
</gene>
<dbReference type="GO" id="GO:0005524">
    <property type="term" value="F:ATP binding"/>
    <property type="evidence" value="ECO:0007669"/>
    <property type="project" value="UniProtKB-KW"/>
</dbReference>
<evidence type="ECO:0000256" key="1">
    <source>
        <dbReference type="ARBA" id="ARBA00022490"/>
    </source>
</evidence>
<dbReference type="UniPathway" id="UPA00556"/>
<comment type="function">
    <text evidence="5 7">Catalyzes the first step in the D-alanylation of lipoteichoic acid (LTA), the activation of D-alanine and its transfer onto the D-alanyl carrier protein (Dcp) DltC. In an ATP-dependent two-step reaction, forms a high energy D-alanyl-AMP intermediate, followed by transfer of the D-alanyl residue as a thiol ester to the phosphopantheinyl prosthetic group of the Dcp. D-alanylation of LTA plays an important role in modulating the properties of the cell wall in Gram-positive bacteria, influencing the net charge of the cell wall.</text>
</comment>
<comment type="subcellular location">
    <subcellularLocation>
        <location evidence="7">Cytoplasm</location>
    </subcellularLocation>
</comment>
<dbReference type="HAMAP" id="MF_00593">
    <property type="entry name" value="DltA"/>
    <property type="match status" value="1"/>
</dbReference>
<comment type="similarity">
    <text evidence="6 7">Belongs to the ATP-dependent AMP-binding enzyme family. DltA subfamily.</text>
</comment>
<evidence type="ECO:0000256" key="2">
    <source>
        <dbReference type="ARBA" id="ARBA00022598"/>
    </source>
</evidence>
<dbReference type="Gene3D" id="3.40.50.12780">
    <property type="entry name" value="N-terminal domain of ligase-like"/>
    <property type="match status" value="1"/>
</dbReference>
<evidence type="ECO:0000256" key="4">
    <source>
        <dbReference type="ARBA" id="ARBA00022840"/>
    </source>
</evidence>
<dbReference type="FunFam" id="3.30.300.30:FF:000012">
    <property type="entry name" value="D-alanine--D-alanyl carrier protein ligase"/>
    <property type="match status" value="1"/>
</dbReference>
<evidence type="ECO:0000256" key="3">
    <source>
        <dbReference type="ARBA" id="ARBA00022741"/>
    </source>
</evidence>
<keyword evidence="2 7" id="KW-0436">Ligase</keyword>
<dbReference type="CDD" id="cd05945">
    <property type="entry name" value="DltA"/>
    <property type="match status" value="1"/>
</dbReference>
<dbReference type="InterPro" id="IPR010072">
    <property type="entry name" value="DltA"/>
</dbReference>
<comment type="pathway">
    <text evidence="7">Cell wall biogenesis; lipoteichoic acid biosynthesis.</text>
</comment>
<dbReference type="InterPro" id="IPR045851">
    <property type="entry name" value="AMP-bd_C_sf"/>
</dbReference>
<evidence type="ECO:0000313" key="9">
    <source>
        <dbReference type="Proteomes" id="UP000352698"/>
    </source>
</evidence>
<feature type="binding site" evidence="7">
    <location>
        <position position="301"/>
    </location>
    <ligand>
        <name>D-alanine</name>
        <dbReference type="ChEBI" id="CHEBI:57416"/>
    </ligand>
</feature>
<feature type="binding site" evidence="7">
    <location>
        <position position="492"/>
    </location>
    <ligand>
        <name>D-alanine</name>
        <dbReference type="ChEBI" id="CHEBI:57416"/>
    </ligand>
</feature>
<feature type="binding site" evidence="7">
    <location>
        <begin position="394"/>
        <end position="397"/>
    </location>
    <ligand>
        <name>ATP</name>
        <dbReference type="ChEBI" id="CHEBI:30616"/>
    </ligand>
</feature>
<dbReference type="NCBIfam" id="TIGR01733">
    <property type="entry name" value="AA-adenyl-dom"/>
    <property type="match status" value="1"/>
</dbReference>
<feature type="binding site" evidence="7">
    <location>
        <position position="382"/>
    </location>
    <ligand>
        <name>ATP</name>
        <dbReference type="ChEBI" id="CHEBI:30616"/>
    </ligand>
</feature>
<name>A0A7G7INJ4_ENTHR</name>
<evidence type="ECO:0000256" key="5">
    <source>
        <dbReference type="ARBA" id="ARBA00054605"/>
    </source>
</evidence>
<dbReference type="AlphaFoldDB" id="A0A7G7INJ4"/>
<dbReference type="GO" id="GO:0047473">
    <property type="term" value="F:D-alanine [D-alanyl carrier protein] ligase activity"/>
    <property type="evidence" value="ECO:0007669"/>
    <property type="project" value="UniProtKB-UniRule"/>
</dbReference>